<feature type="transmembrane region" description="Helical" evidence="1">
    <location>
        <begin position="21"/>
        <end position="44"/>
    </location>
</feature>
<protein>
    <submittedName>
        <fullName evidence="2">Uncharacterized protein</fullName>
    </submittedName>
</protein>
<dbReference type="Proteomes" id="UP000541444">
    <property type="component" value="Unassembled WGS sequence"/>
</dbReference>
<organism evidence="2 3">
    <name type="scientific">Kingdonia uniflora</name>
    <dbReference type="NCBI Taxonomy" id="39325"/>
    <lineage>
        <taxon>Eukaryota</taxon>
        <taxon>Viridiplantae</taxon>
        <taxon>Streptophyta</taxon>
        <taxon>Embryophyta</taxon>
        <taxon>Tracheophyta</taxon>
        <taxon>Spermatophyta</taxon>
        <taxon>Magnoliopsida</taxon>
        <taxon>Ranunculales</taxon>
        <taxon>Circaeasteraceae</taxon>
        <taxon>Kingdonia</taxon>
    </lineage>
</organism>
<keyword evidence="1" id="KW-0472">Membrane</keyword>
<keyword evidence="3" id="KW-1185">Reference proteome</keyword>
<reference evidence="2 3" key="1">
    <citation type="journal article" date="2020" name="IScience">
        <title>Genome Sequencing of the Endangered Kingdonia uniflora (Circaeasteraceae, Ranunculales) Reveals Potential Mechanisms of Evolutionary Specialization.</title>
        <authorList>
            <person name="Sun Y."/>
            <person name="Deng T."/>
            <person name="Zhang A."/>
            <person name="Moore M.J."/>
            <person name="Landis J.B."/>
            <person name="Lin N."/>
            <person name="Zhang H."/>
            <person name="Zhang X."/>
            <person name="Huang J."/>
            <person name="Zhang X."/>
            <person name="Sun H."/>
            <person name="Wang H."/>
        </authorList>
    </citation>
    <scope>NUCLEOTIDE SEQUENCE [LARGE SCALE GENOMIC DNA]</scope>
    <source>
        <strain evidence="2">TB1705</strain>
        <tissue evidence="2">Leaf</tissue>
    </source>
</reference>
<proteinExistence type="predicted"/>
<evidence type="ECO:0000313" key="3">
    <source>
        <dbReference type="Proteomes" id="UP000541444"/>
    </source>
</evidence>
<evidence type="ECO:0000313" key="2">
    <source>
        <dbReference type="EMBL" id="KAF6143239.1"/>
    </source>
</evidence>
<dbReference type="EMBL" id="JACGCM010002208">
    <property type="protein sequence ID" value="KAF6143239.1"/>
    <property type="molecule type" value="Genomic_DNA"/>
</dbReference>
<keyword evidence="1" id="KW-0812">Transmembrane</keyword>
<gene>
    <name evidence="2" type="ORF">GIB67_039022</name>
</gene>
<name>A0A7J7LKZ4_9MAGN</name>
<accession>A0A7J7LKZ4</accession>
<evidence type="ECO:0000256" key="1">
    <source>
        <dbReference type="SAM" id="Phobius"/>
    </source>
</evidence>
<feature type="non-terminal residue" evidence="2">
    <location>
        <position position="1"/>
    </location>
</feature>
<dbReference type="AlphaFoldDB" id="A0A7J7LKZ4"/>
<sequence>RYSFHAYSNRYPYISVLYFKFWANFLIVGNPLMGWLCYCVRVGVSNNPYQFG</sequence>
<comment type="caution">
    <text evidence="2">The sequence shown here is derived from an EMBL/GenBank/DDBJ whole genome shotgun (WGS) entry which is preliminary data.</text>
</comment>
<keyword evidence="1" id="KW-1133">Transmembrane helix</keyword>